<sequence>MKYTPEDLKHIQGFVRVAVKFFGTSGDAFHLVPALEAALLDETDKLRGKAKYQLDEVDGSCTGMCKLTLIYDEAVGQPWWTDTSATHILSAYFRETYGGICDPLASIGASYYEDQLNREVRAEEAKKLLAWVEANVR</sequence>
<dbReference type="EMBL" id="KY979132">
    <property type="protein sequence ID" value="ASD50546.1"/>
    <property type="molecule type" value="Genomic_DNA"/>
</dbReference>
<reference evidence="1 2" key="1">
    <citation type="submission" date="2017-08" db="EMBL/GenBank/DDBJ databases">
        <title>Characterization and complete genome sequence of novel bacteriophage infecting the causal agent of bacterial fruit blotch, Acidovorax citrulli.</title>
        <authorList>
            <person name="Midani A.R."/>
            <person name="Park S.-H."/>
            <person name="Choi T.-J."/>
        </authorList>
    </citation>
    <scope>NUCLEOTIDE SEQUENCE [LARGE SCALE GENOMIC DNA]</scope>
</reference>
<protein>
    <submittedName>
        <fullName evidence="1">Uncharacterized protein</fullName>
    </submittedName>
</protein>
<dbReference type="GeneID" id="40085697"/>
<evidence type="ECO:0000313" key="2">
    <source>
        <dbReference type="Proteomes" id="UP000224101"/>
    </source>
</evidence>
<proteinExistence type="predicted"/>
<evidence type="ECO:0000313" key="1">
    <source>
        <dbReference type="EMBL" id="ASD50546.1"/>
    </source>
</evidence>
<keyword evidence="2" id="KW-1185">Reference proteome</keyword>
<dbReference type="RefSeq" id="YP_009609612.1">
    <property type="nucleotide sequence ID" value="NC_041997.1"/>
</dbReference>
<name>A0A218M3B7_9CAUD</name>
<accession>A0A218M3B7</accession>
<dbReference type="Proteomes" id="UP000224101">
    <property type="component" value="Segment"/>
</dbReference>
<organism evidence="1 2">
    <name type="scientific">Acidovorax phage ACP17</name>
    <dbReference type="NCBI Taxonomy" id="2010329"/>
    <lineage>
        <taxon>Viruses</taxon>
        <taxon>Duplodnaviria</taxon>
        <taxon>Heunggongvirae</taxon>
        <taxon>Uroviricota</taxon>
        <taxon>Caudoviricetes</taxon>
        <taxon>Busanvirus</taxon>
        <taxon>Busanvirus ACP17</taxon>
    </lineage>
</organism>
<dbReference type="KEGG" id="vg:40085697"/>